<sequence length="317" mass="36441">MTNKWIILFGLLSIQQAVANDSAGYVATGGAQYVKNPNIAMQTEDLLISQKQVRVDYQFKNLTNHPITENILFPLPLVESWHDSDYADTADLVKSFKVWSNGKQISPQVHVRAFLPQLKSVNDVRENAPMIDVTAELKVCGWSDDEIMSPWTEKYDVSELNRKMLHCQQPKLQKLLKLNEDVWWQSQIIYSWQQTFLPNQVTRVRHQYTPLLGGSVYLDPEKAKSVCVDDNLKKVLRKMGNPTPNYLEMGYILKTGANWAKPIERFNLTIEKQPNQFVSLCWKGQLKKVSATQFKATEQNFVPKQDIQLIFIDKPSP</sequence>
<protein>
    <recommendedName>
        <fullName evidence="2">DUF4424 domain-containing protein</fullName>
    </recommendedName>
</protein>
<dbReference type="STRING" id="396323.VH98_08085"/>
<evidence type="ECO:0000259" key="2">
    <source>
        <dbReference type="Pfam" id="PF14415"/>
    </source>
</evidence>
<keyword evidence="1" id="KW-0732">Signal</keyword>
<proteinExistence type="predicted"/>
<gene>
    <name evidence="3" type="ORF">P255_00737</name>
</gene>
<name>V2UVD1_9GAMM</name>
<dbReference type="Proteomes" id="UP000018418">
    <property type="component" value="Unassembled WGS sequence"/>
</dbReference>
<accession>V2UVD1</accession>
<reference evidence="3 4" key="1">
    <citation type="submission" date="2013-10" db="EMBL/GenBank/DDBJ databases">
        <title>The Genome Sequence of Acinetobacter brisouii CIP 110357.</title>
        <authorList>
            <consortium name="The Broad Institute Genomics Platform"/>
            <consortium name="The Broad Institute Genome Sequencing Center for Infectious Disease"/>
            <person name="Cerqueira G."/>
            <person name="Feldgarden M."/>
            <person name="Courvalin P."/>
            <person name="Grillot-Courvalin C."/>
            <person name="Clermont D."/>
            <person name="Rocha E."/>
            <person name="Yoon E.-J."/>
            <person name="Nemec A."/>
            <person name="Young S.K."/>
            <person name="Zeng Q."/>
            <person name="Gargeya S."/>
            <person name="Fitzgerald M."/>
            <person name="Abouelleil A."/>
            <person name="Alvarado L."/>
            <person name="Berlin A.M."/>
            <person name="Chapman S.B."/>
            <person name="Gainer-Dewar J."/>
            <person name="Goldberg J."/>
            <person name="Gnerre S."/>
            <person name="Griggs A."/>
            <person name="Gujja S."/>
            <person name="Hansen M."/>
            <person name="Howarth C."/>
            <person name="Imamovic A."/>
            <person name="Ireland A."/>
            <person name="Larimer J."/>
            <person name="McCowan C."/>
            <person name="Murphy C."/>
            <person name="Pearson M."/>
            <person name="Poon T.W."/>
            <person name="Priest M."/>
            <person name="Roberts A."/>
            <person name="Saif S."/>
            <person name="Shea T."/>
            <person name="Sykes S."/>
            <person name="Wortman J."/>
            <person name="Nusbaum C."/>
            <person name="Birren B."/>
        </authorList>
    </citation>
    <scope>NUCLEOTIDE SEQUENCE [LARGE SCALE GENOMIC DNA]</scope>
    <source>
        <strain evidence="3 4">CIP 110357</strain>
    </source>
</reference>
<dbReference type="PATRIC" id="fig|1341683.3.peg.731"/>
<dbReference type="Gene3D" id="2.60.40.3680">
    <property type="match status" value="1"/>
</dbReference>
<dbReference type="HOGENOM" id="CLU_821050_0_0_6"/>
<evidence type="ECO:0000256" key="1">
    <source>
        <dbReference type="SAM" id="SignalP"/>
    </source>
</evidence>
<comment type="caution">
    <text evidence="3">The sequence shown here is derived from an EMBL/GenBank/DDBJ whole genome shotgun (WGS) entry which is preliminary data.</text>
</comment>
<dbReference type="EMBL" id="AYEU01000003">
    <property type="protein sequence ID" value="ESK52581.1"/>
    <property type="molecule type" value="Genomic_DNA"/>
</dbReference>
<dbReference type="RefSeq" id="WP_004903683.1">
    <property type="nucleotide sequence ID" value="NZ_BBTI01000001.1"/>
</dbReference>
<dbReference type="AlphaFoldDB" id="V2UVD1"/>
<dbReference type="OrthoDB" id="7299818at2"/>
<keyword evidence="4" id="KW-1185">Reference proteome</keyword>
<evidence type="ECO:0000313" key="3">
    <source>
        <dbReference type="EMBL" id="ESK52581.1"/>
    </source>
</evidence>
<dbReference type="Pfam" id="PF14415">
    <property type="entry name" value="DUF4424"/>
    <property type="match status" value="1"/>
</dbReference>
<feature type="domain" description="DUF4424" evidence="2">
    <location>
        <begin position="19"/>
        <end position="308"/>
    </location>
</feature>
<organism evidence="3 4">
    <name type="scientific">Acinetobacter brisouii CIP 110357</name>
    <dbReference type="NCBI Taxonomy" id="1341683"/>
    <lineage>
        <taxon>Bacteria</taxon>
        <taxon>Pseudomonadati</taxon>
        <taxon>Pseudomonadota</taxon>
        <taxon>Gammaproteobacteria</taxon>
        <taxon>Moraxellales</taxon>
        <taxon>Moraxellaceae</taxon>
        <taxon>Acinetobacter</taxon>
    </lineage>
</organism>
<feature type="signal peptide" evidence="1">
    <location>
        <begin position="1"/>
        <end position="19"/>
    </location>
</feature>
<feature type="chain" id="PRO_5004712400" description="DUF4424 domain-containing protein" evidence="1">
    <location>
        <begin position="20"/>
        <end position="317"/>
    </location>
</feature>
<dbReference type="InterPro" id="IPR025538">
    <property type="entry name" value="DUF4424"/>
</dbReference>
<evidence type="ECO:0000313" key="4">
    <source>
        <dbReference type="Proteomes" id="UP000018418"/>
    </source>
</evidence>